<dbReference type="InterPro" id="IPR027417">
    <property type="entry name" value="P-loop_NTPase"/>
</dbReference>
<dbReference type="CDD" id="cd02042">
    <property type="entry name" value="ParAB_family"/>
    <property type="match status" value="1"/>
</dbReference>
<dbReference type="SUPFAM" id="SSF52540">
    <property type="entry name" value="P-loop containing nucleoside triphosphate hydrolases"/>
    <property type="match status" value="1"/>
</dbReference>
<gene>
    <name evidence="3" type="ORF">ACFOM9_11570</name>
</gene>
<dbReference type="EMBL" id="JBHRYF010000008">
    <property type="protein sequence ID" value="MFC3660707.1"/>
    <property type="molecule type" value="Genomic_DNA"/>
</dbReference>
<reference evidence="4" key="1">
    <citation type="journal article" date="2019" name="Int. J. Syst. Evol. Microbiol.">
        <title>The Global Catalogue of Microorganisms (GCM) 10K type strain sequencing project: providing services to taxonomists for standard genome sequencing and annotation.</title>
        <authorList>
            <consortium name="The Broad Institute Genomics Platform"/>
            <consortium name="The Broad Institute Genome Sequencing Center for Infectious Disease"/>
            <person name="Wu L."/>
            <person name="Ma J."/>
        </authorList>
    </citation>
    <scope>NUCLEOTIDE SEQUENCE [LARGE SCALE GENOMIC DNA]</scope>
    <source>
        <strain evidence="4">KCTC 42211</strain>
    </source>
</reference>
<feature type="domain" description="AAA" evidence="2">
    <location>
        <begin position="3"/>
        <end position="177"/>
    </location>
</feature>
<dbReference type="PANTHER" id="PTHR13696">
    <property type="entry name" value="P-LOOP CONTAINING NUCLEOSIDE TRIPHOSPHATE HYDROLASE"/>
    <property type="match status" value="1"/>
</dbReference>
<keyword evidence="4" id="KW-1185">Reference proteome</keyword>
<dbReference type="Gene3D" id="3.40.50.300">
    <property type="entry name" value="P-loop containing nucleotide triphosphate hydrolases"/>
    <property type="match status" value="1"/>
</dbReference>
<organism evidence="3 4">
    <name type="scientific">Luteimonas notoginsengisoli</name>
    <dbReference type="NCBI Taxonomy" id="1578200"/>
    <lineage>
        <taxon>Bacteria</taxon>
        <taxon>Pseudomonadati</taxon>
        <taxon>Pseudomonadota</taxon>
        <taxon>Gammaproteobacteria</taxon>
        <taxon>Lysobacterales</taxon>
        <taxon>Lysobacteraceae</taxon>
        <taxon>Luteimonas</taxon>
    </lineage>
</organism>
<evidence type="ECO:0000256" key="1">
    <source>
        <dbReference type="SAM" id="MobiDB-lite"/>
    </source>
</evidence>
<dbReference type="InterPro" id="IPR025669">
    <property type="entry name" value="AAA_dom"/>
</dbReference>
<proteinExistence type="predicted"/>
<feature type="region of interest" description="Disordered" evidence="1">
    <location>
        <begin position="250"/>
        <end position="275"/>
    </location>
</feature>
<name>A0ABV7UUQ8_9GAMM</name>
<dbReference type="Pfam" id="PF13614">
    <property type="entry name" value="AAA_31"/>
    <property type="match status" value="1"/>
</dbReference>
<protein>
    <submittedName>
        <fullName evidence="3">ParA family protein</fullName>
    </submittedName>
</protein>
<evidence type="ECO:0000313" key="3">
    <source>
        <dbReference type="EMBL" id="MFC3660707.1"/>
    </source>
</evidence>
<comment type="caution">
    <text evidence="3">The sequence shown here is derived from an EMBL/GenBank/DDBJ whole genome shotgun (WGS) entry which is preliminary data.</text>
</comment>
<dbReference type="RefSeq" id="WP_386710618.1">
    <property type="nucleotide sequence ID" value="NZ_JBHRYF010000008.1"/>
</dbReference>
<feature type="compositionally biased region" description="Basic and acidic residues" evidence="1">
    <location>
        <begin position="250"/>
        <end position="266"/>
    </location>
</feature>
<dbReference type="Proteomes" id="UP001595724">
    <property type="component" value="Unassembled WGS sequence"/>
</dbReference>
<evidence type="ECO:0000259" key="2">
    <source>
        <dbReference type="Pfam" id="PF13614"/>
    </source>
</evidence>
<sequence length="275" mass="29870">MARIIAIANQKGGVGKTTTAVNLAAALSRTPKRVLLVDLDAQGNATMGSGVDKREVTASTCDVLLEEVHARDAIVRTPEGLDLLPGNTDLTAAEIELMDEEGREQRLKRALDPLRGDYDFIIIDCPPALSLLTLNALTAADSVLVPMQCEYYALEGLTALLQTIDALKSRLNPGLEIEGVLRTMFDVRNNLANAVSAELTNHFGDKVFRTIVPRNVRLAEAPSHGQSIVGYDRGSRGSVAYLGLAGELLRRQREREKGQRQQDKTQEPATMENPA</sequence>
<dbReference type="PANTHER" id="PTHR13696:SF52">
    <property type="entry name" value="PARA FAMILY PROTEIN CT_582"/>
    <property type="match status" value="1"/>
</dbReference>
<accession>A0ABV7UUQ8</accession>
<evidence type="ECO:0000313" key="4">
    <source>
        <dbReference type="Proteomes" id="UP001595724"/>
    </source>
</evidence>
<dbReference type="InterPro" id="IPR050678">
    <property type="entry name" value="DNA_Partitioning_ATPase"/>
</dbReference>